<reference evidence="3" key="1">
    <citation type="submission" date="2019-12" db="UniProtKB">
        <authorList>
            <consortium name="WormBaseParasite"/>
        </authorList>
    </citation>
    <scope>IDENTIFICATION</scope>
</reference>
<dbReference type="AlphaFoldDB" id="A0A5S6QRR7"/>
<proteinExistence type="predicted"/>
<evidence type="ECO:0000313" key="3">
    <source>
        <dbReference type="WBParaSite" id="TMUE_2000009848.1"/>
    </source>
</evidence>
<feature type="chain" id="PRO_5024427776" evidence="1">
    <location>
        <begin position="23"/>
        <end position="146"/>
    </location>
</feature>
<keyword evidence="2" id="KW-1185">Reference proteome</keyword>
<evidence type="ECO:0000313" key="2">
    <source>
        <dbReference type="Proteomes" id="UP000046395"/>
    </source>
</evidence>
<organism evidence="2 3">
    <name type="scientific">Trichuris muris</name>
    <name type="common">Mouse whipworm</name>
    <dbReference type="NCBI Taxonomy" id="70415"/>
    <lineage>
        <taxon>Eukaryota</taxon>
        <taxon>Metazoa</taxon>
        <taxon>Ecdysozoa</taxon>
        <taxon>Nematoda</taxon>
        <taxon>Enoplea</taxon>
        <taxon>Dorylaimia</taxon>
        <taxon>Trichinellida</taxon>
        <taxon>Trichuridae</taxon>
        <taxon>Trichuris</taxon>
    </lineage>
</organism>
<feature type="signal peptide" evidence="1">
    <location>
        <begin position="1"/>
        <end position="22"/>
    </location>
</feature>
<sequence length="146" mass="15702">MSFPATCMLLLTGSLLHTKSSAVSCYQCVNDPDPYCNRRACHHGLFGCIKTVTYVGGLDPSGIQNENPQHKMLSFKGCNMLPFGGLEGCRETSLIGDIRISTFGISTVTGRKVHVISQSSKFHMNCAHSRSTSALTNAKASTDEAV</sequence>
<dbReference type="WBParaSite" id="TMUE_2000009848.1">
    <property type="protein sequence ID" value="TMUE_2000009848.1"/>
    <property type="gene ID" value="WBGene00288683"/>
</dbReference>
<keyword evidence="1" id="KW-0732">Signal</keyword>
<protein>
    <submittedName>
        <fullName evidence="3">UPAR/Ly6 domain-containing protein</fullName>
    </submittedName>
</protein>
<dbReference type="Proteomes" id="UP000046395">
    <property type="component" value="Unassembled WGS sequence"/>
</dbReference>
<name>A0A5S6QRR7_TRIMR</name>
<evidence type="ECO:0000256" key="1">
    <source>
        <dbReference type="SAM" id="SignalP"/>
    </source>
</evidence>
<accession>A0A5S6QRR7</accession>